<keyword evidence="3" id="KW-1185">Reference proteome</keyword>
<keyword evidence="1" id="KW-1133">Transmembrane helix</keyword>
<reference evidence="2 3" key="1">
    <citation type="journal article" date="2014" name="Genome Biol. Evol.">
        <title>The genome of the myxosporean Thelohanellus kitauei shows adaptations to nutrient acquisition within its fish host.</title>
        <authorList>
            <person name="Yang Y."/>
            <person name="Xiong J."/>
            <person name="Zhou Z."/>
            <person name="Huo F."/>
            <person name="Miao W."/>
            <person name="Ran C."/>
            <person name="Liu Y."/>
            <person name="Zhang J."/>
            <person name="Feng J."/>
            <person name="Wang M."/>
            <person name="Wang M."/>
            <person name="Wang L."/>
            <person name="Yao B."/>
        </authorList>
    </citation>
    <scope>NUCLEOTIDE SEQUENCE [LARGE SCALE GENOMIC DNA]</scope>
    <source>
        <strain evidence="2">Wuqing</strain>
    </source>
</reference>
<dbReference type="EMBL" id="JWZT01005379">
    <property type="protein sequence ID" value="KII61113.1"/>
    <property type="molecule type" value="Genomic_DNA"/>
</dbReference>
<protein>
    <submittedName>
        <fullName evidence="2">Uncharacterized protein</fullName>
    </submittedName>
</protein>
<feature type="transmembrane region" description="Helical" evidence="1">
    <location>
        <begin position="160"/>
        <end position="179"/>
    </location>
</feature>
<proteinExistence type="predicted"/>
<keyword evidence="1" id="KW-0812">Transmembrane</keyword>
<accession>A0A0C2I7F1</accession>
<evidence type="ECO:0000313" key="2">
    <source>
        <dbReference type="EMBL" id="KII61113.1"/>
    </source>
</evidence>
<dbReference type="AlphaFoldDB" id="A0A0C2I7F1"/>
<evidence type="ECO:0000256" key="1">
    <source>
        <dbReference type="SAM" id="Phobius"/>
    </source>
</evidence>
<gene>
    <name evidence="2" type="ORF">RF11_05832</name>
</gene>
<organism evidence="2 3">
    <name type="scientific">Thelohanellus kitauei</name>
    <name type="common">Myxosporean</name>
    <dbReference type="NCBI Taxonomy" id="669202"/>
    <lineage>
        <taxon>Eukaryota</taxon>
        <taxon>Metazoa</taxon>
        <taxon>Cnidaria</taxon>
        <taxon>Myxozoa</taxon>
        <taxon>Myxosporea</taxon>
        <taxon>Bivalvulida</taxon>
        <taxon>Platysporina</taxon>
        <taxon>Myxobolidae</taxon>
        <taxon>Thelohanellus</taxon>
    </lineage>
</organism>
<comment type="caution">
    <text evidence="2">The sequence shown here is derived from an EMBL/GenBank/DDBJ whole genome shotgun (WGS) entry which is preliminary data.</text>
</comment>
<evidence type="ECO:0000313" key="3">
    <source>
        <dbReference type="Proteomes" id="UP000031668"/>
    </source>
</evidence>
<dbReference type="Proteomes" id="UP000031668">
    <property type="component" value="Unassembled WGS sequence"/>
</dbReference>
<sequence>MFSGLIIRESSRNTINVRSFVDVIHKIDDSPRFRFLNRSGRIEATRKSKISATPASKTLHHDMERVLKKKHLHLMSRYKRLKYEKMVRDTFKPLCKAVCIDQNDPAALGDVIKFDQHLKDVSSLFHDIREVMIYCNDVQKIPCMSEAISREILLVNKSSFYFKVFVISLALNIIGLFAFRYRIWSYVVRVTGLRKTISKY</sequence>
<keyword evidence="1" id="KW-0472">Membrane</keyword>
<name>A0A0C2I7F1_THEKT</name>